<dbReference type="EMBL" id="GBRH01182267">
    <property type="protein sequence ID" value="JAE15629.1"/>
    <property type="molecule type" value="Transcribed_RNA"/>
</dbReference>
<name>A0A0A9FWQ5_ARUDO</name>
<protein>
    <submittedName>
        <fullName evidence="1">Uncharacterized protein</fullName>
    </submittedName>
</protein>
<evidence type="ECO:0000313" key="1">
    <source>
        <dbReference type="EMBL" id="JAE15629.1"/>
    </source>
</evidence>
<proteinExistence type="predicted"/>
<reference evidence="1" key="2">
    <citation type="journal article" date="2015" name="Data Brief">
        <title>Shoot transcriptome of the giant reed, Arundo donax.</title>
        <authorList>
            <person name="Barrero R.A."/>
            <person name="Guerrero F.D."/>
            <person name="Moolhuijzen P."/>
            <person name="Goolsby J.A."/>
            <person name="Tidwell J."/>
            <person name="Bellgard S.E."/>
            <person name="Bellgard M.I."/>
        </authorList>
    </citation>
    <scope>NUCLEOTIDE SEQUENCE</scope>
    <source>
        <tissue evidence="1">Shoot tissue taken approximately 20 cm above the soil surface</tissue>
    </source>
</reference>
<accession>A0A0A9FWQ5</accession>
<reference evidence="1" key="1">
    <citation type="submission" date="2014-09" db="EMBL/GenBank/DDBJ databases">
        <authorList>
            <person name="Magalhaes I.L.F."/>
            <person name="Oliveira U."/>
            <person name="Santos F.R."/>
            <person name="Vidigal T.H.D.A."/>
            <person name="Brescovit A.D."/>
            <person name="Santos A.J."/>
        </authorList>
    </citation>
    <scope>NUCLEOTIDE SEQUENCE</scope>
    <source>
        <tissue evidence="1">Shoot tissue taken approximately 20 cm above the soil surface</tissue>
    </source>
</reference>
<organism evidence="1">
    <name type="scientific">Arundo donax</name>
    <name type="common">Giant reed</name>
    <name type="synonym">Donax arundinaceus</name>
    <dbReference type="NCBI Taxonomy" id="35708"/>
    <lineage>
        <taxon>Eukaryota</taxon>
        <taxon>Viridiplantae</taxon>
        <taxon>Streptophyta</taxon>
        <taxon>Embryophyta</taxon>
        <taxon>Tracheophyta</taxon>
        <taxon>Spermatophyta</taxon>
        <taxon>Magnoliopsida</taxon>
        <taxon>Liliopsida</taxon>
        <taxon>Poales</taxon>
        <taxon>Poaceae</taxon>
        <taxon>PACMAD clade</taxon>
        <taxon>Arundinoideae</taxon>
        <taxon>Arundineae</taxon>
        <taxon>Arundo</taxon>
    </lineage>
</organism>
<sequence>MEIYSILNLSWSVNHLRIANLEVNQIIDKLRKIPNPEVTLPAAQNVHYFPSVR</sequence>
<dbReference type="AlphaFoldDB" id="A0A0A9FWQ5"/>